<dbReference type="PANTHER" id="PTHR32347:SF14">
    <property type="entry name" value="EFFLUX SYSTEM COMPONENT YKNX-RELATED"/>
    <property type="match status" value="1"/>
</dbReference>
<dbReference type="InterPro" id="IPR058647">
    <property type="entry name" value="BSH_CzcB-like"/>
</dbReference>
<keyword evidence="2" id="KW-0175">Coiled coil</keyword>
<dbReference type="SUPFAM" id="SSF111369">
    <property type="entry name" value="HlyD-like secretion proteins"/>
    <property type="match status" value="1"/>
</dbReference>
<evidence type="ECO:0000313" key="5">
    <source>
        <dbReference type="Proteomes" id="UP001385389"/>
    </source>
</evidence>
<organism evidence="4 5">
    <name type="scientific">Pseudodesulfovibrio methanolicus</name>
    <dbReference type="NCBI Taxonomy" id="3126690"/>
    <lineage>
        <taxon>Bacteria</taxon>
        <taxon>Pseudomonadati</taxon>
        <taxon>Thermodesulfobacteriota</taxon>
        <taxon>Desulfovibrionia</taxon>
        <taxon>Desulfovibrionales</taxon>
        <taxon>Desulfovibrionaceae</taxon>
    </lineage>
</organism>
<sequence length="366" mass="40629">MKIVLLLLAITIGAAVYVVQASPQWLSDYLPDVGTSTENMAATPPLSDRSPWVAAYGRVEPATEERDLAFEISGVIESVVVEEDEHITKGQPLAYLRDAQYVAHLATAKANAQAKKAYYDKLVAGARKEEKSEAQSVVQRTRSVMINARNEMNRRKELLAKNLIAKEEVDRATKDFLVAEKQHEEAVQRMLITENQSRKEDILMAWAEYQAAVQSALEAEAQLDQTVLRSPIDGIVLRRHRLPGEHVSVFVETPVMTVADVSKFNVRAELDQKFVTYVHAGQEAFFTSEAFGDERIKGRVLRKAGTMQLTEIPPRTPGEKVDKIVLEVLVELEPREGMVTGLTGDVFILTDKAAGSEFNSIVNGQP</sequence>
<dbReference type="Gene3D" id="2.40.50.100">
    <property type="match status" value="1"/>
</dbReference>
<evidence type="ECO:0000259" key="3">
    <source>
        <dbReference type="Pfam" id="PF25973"/>
    </source>
</evidence>
<accession>A0ABZ2ITK5</accession>
<dbReference type="RefSeq" id="WP_338667658.1">
    <property type="nucleotide sequence ID" value="NZ_CP146609.1"/>
</dbReference>
<proteinExistence type="predicted"/>
<comment type="subcellular location">
    <subcellularLocation>
        <location evidence="1">Cell envelope</location>
    </subcellularLocation>
</comment>
<dbReference type="PANTHER" id="PTHR32347">
    <property type="entry name" value="EFFLUX SYSTEM COMPONENT YKNX-RELATED"/>
    <property type="match status" value="1"/>
</dbReference>
<evidence type="ECO:0000256" key="2">
    <source>
        <dbReference type="ARBA" id="ARBA00023054"/>
    </source>
</evidence>
<dbReference type="EMBL" id="CP146609">
    <property type="protein sequence ID" value="WWX21982.1"/>
    <property type="molecule type" value="Genomic_DNA"/>
</dbReference>
<feature type="domain" description="CzcB-like barrel-sandwich hybrid" evidence="3">
    <location>
        <begin position="71"/>
        <end position="260"/>
    </location>
</feature>
<dbReference type="Gene3D" id="2.40.30.170">
    <property type="match status" value="1"/>
</dbReference>
<evidence type="ECO:0000313" key="4">
    <source>
        <dbReference type="EMBL" id="WWX21982.1"/>
    </source>
</evidence>
<reference evidence="4 5" key="1">
    <citation type="submission" date="2024-03" db="EMBL/GenBank/DDBJ databases">
        <title>Phenotype and Genome Characterization of a Sulfate-Reducing Bacterium Pseudodesulfovibrio sp. strain 5S69, isolated from Petroleum Reservoir in Tatarstan (Russia).</title>
        <authorList>
            <person name="Bidzhieva S.K."/>
            <person name="Kadnikov V."/>
            <person name="Tourova T.P."/>
            <person name="Samigullina S.R."/>
            <person name="Sokolova D.S."/>
            <person name="Poltaraus A.B."/>
            <person name="Avtukh A.N."/>
            <person name="Tereshina V.M."/>
            <person name="Mardanov A.V."/>
            <person name="Nazina T.N."/>
        </authorList>
    </citation>
    <scope>NUCLEOTIDE SEQUENCE [LARGE SCALE GENOMIC DNA]</scope>
    <source>
        <strain evidence="4 5">5S69</strain>
    </source>
</reference>
<protein>
    <submittedName>
        <fullName evidence="4">Efflux RND transporter periplasmic adaptor subunit</fullName>
    </submittedName>
</protein>
<dbReference type="Proteomes" id="UP001385389">
    <property type="component" value="Chromosome"/>
</dbReference>
<keyword evidence="5" id="KW-1185">Reference proteome</keyword>
<dbReference type="InterPro" id="IPR050465">
    <property type="entry name" value="UPF0194_transport"/>
</dbReference>
<dbReference type="Pfam" id="PF25973">
    <property type="entry name" value="BSH_CzcB"/>
    <property type="match status" value="1"/>
</dbReference>
<name>A0ABZ2ITK5_9BACT</name>
<gene>
    <name evidence="4" type="ORF">V8V93_16245</name>
</gene>
<evidence type="ECO:0000256" key="1">
    <source>
        <dbReference type="ARBA" id="ARBA00004196"/>
    </source>
</evidence>